<accession>A0A1H4BPW8</accession>
<reference evidence="3" key="1">
    <citation type="submission" date="2016-10" db="EMBL/GenBank/DDBJ databases">
        <authorList>
            <person name="Varghese N."/>
            <person name="Submissions S."/>
        </authorList>
    </citation>
    <scope>NUCLEOTIDE SEQUENCE [LARGE SCALE GENOMIC DNA]</scope>
    <source>
        <strain evidence="3">KPR-1</strain>
    </source>
</reference>
<dbReference type="EMBL" id="FNQV01000010">
    <property type="protein sequence ID" value="SEA50100.1"/>
    <property type="molecule type" value="Genomic_DNA"/>
</dbReference>
<name>A0A1H4BPW8_9ACTO</name>
<sequence>MTTTPTALKQFDPENPQLFVRRTIGLGWDLNLGALAVRLGLIRPDDSLPDLDPYVPARVRRALALAPLVGAATTIVAAGVVGVRARKLPTGWNSAFRPRSFASPAAALAAPIALSVGAAGLAQLSGKDDPGANVAASALATGAQTMATGLVLAAARSAARPDKPSLAVLASILAYPVVAGGVTVGVIKAALSELDTQLRS</sequence>
<dbReference type="OrthoDB" id="4411614at2"/>
<keyword evidence="1" id="KW-0472">Membrane</keyword>
<feature type="transmembrane region" description="Helical" evidence="1">
    <location>
        <begin position="62"/>
        <end position="81"/>
    </location>
</feature>
<dbReference type="Proteomes" id="UP000199288">
    <property type="component" value="Unassembled WGS sequence"/>
</dbReference>
<feature type="transmembrane region" description="Helical" evidence="1">
    <location>
        <begin position="134"/>
        <end position="154"/>
    </location>
</feature>
<evidence type="ECO:0000313" key="3">
    <source>
        <dbReference type="Proteomes" id="UP000199288"/>
    </source>
</evidence>
<feature type="transmembrane region" description="Helical" evidence="1">
    <location>
        <begin position="101"/>
        <end position="122"/>
    </location>
</feature>
<organism evidence="2 3">
    <name type="scientific">Bowdeniella nasicola</name>
    <dbReference type="NCBI Taxonomy" id="208480"/>
    <lineage>
        <taxon>Bacteria</taxon>
        <taxon>Bacillati</taxon>
        <taxon>Actinomycetota</taxon>
        <taxon>Actinomycetes</taxon>
        <taxon>Actinomycetales</taxon>
        <taxon>Actinomycetaceae</taxon>
        <taxon>Bowdeniella</taxon>
    </lineage>
</organism>
<dbReference type="RefSeq" id="WP_092564984.1">
    <property type="nucleotide sequence ID" value="NZ_FNQV01000010.1"/>
</dbReference>
<evidence type="ECO:0000313" key="2">
    <source>
        <dbReference type="EMBL" id="SEA50100.1"/>
    </source>
</evidence>
<proteinExistence type="predicted"/>
<feature type="transmembrane region" description="Helical" evidence="1">
    <location>
        <begin position="166"/>
        <end position="191"/>
    </location>
</feature>
<gene>
    <name evidence="2" type="ORF">SAMN02910418_01735</name>
</gene>
<evidence type="ECO:0000256" key="1">
    <source>
        <dbReference type="SAM" id="Phobius"/>
    </source>
</evidence>
<protein>
    <recommendedName>
        <fullName evidence="4">DUF5808 domain-containing protein</fullName>
    </recommendedName>
</protein>
<keyword evidence="3" id="KW-1185">Reference proteome</keyword>
<keyword evidence="1" id="KW-1133">Transmembrane helix</keyword>
<keyword evidence="1" id="KW-0812">Transmembrane</keyword>
<dbReference type="AlphaFoldDB" id="A0A1H4BPW8"/>
<evidence type="ECO:0008006" key="4">
    <source>
        <dbReference type="Google" id="ProtNLM"/>
    </source>
</evidence>